<evidence type="ECO:0000313" key="10">
    <source>
        <dbReference type="Proteomes" id="UP000440732"/>
    </source>
</evidence>
<sequence>MRLFIGEAELMAFGRRSGRLSLPAATVPSARIPARGPIGKQAAYAAVGQQPPRADETPPLAPSSPPLATVPAAGEEPGAERIALRGQITPRVPAATVVNSAEEGSAAEPPSAILDATEQDDATDAIPDDPELGPRKRMADVEEAKSETDEPNGAEDLIDLDVFDGDNLIEGLRKERLFSPTAGDDVNIVATADTSDSESDADDEDIMTDNDVAPALEEGVEDVEDVEMNDDDVPVTGNFDLTDDDLRDIAESGWIAYDEDHSRNFQVDAATDFYSGESDPTRSAGAYADTPLGMIFYFLPKEL</sequence>
<accession>A0A6A3XB76</accession>
<evidence type="ECO:0000256" key="1">
    <source>
        <dbReference type="SAM" id="MobiDB-lite"/>
    </source>
</evidence>
<feature type="region of interest" description="Disordered" evidence="1">
    <location>
        <begin position="42"/>
        <end position="79"/>
    </location>
</feature>
<dbReference type="EMBL" id="QXGE01002080">
    <property type="protein sequence ID" value="KAE9285118.1"/>
    <property type="molecule type" value="Genomic_DNA"/>
</dbReference>
<dbReference type="Proteomes" id="UP000460718">
    <property type="component" value="Unassembled WGS sequence"/>
</dbReference>
<dbReference type="AlphaFoldDB" id="A0A6A3XB76"/>
<reference evidence="7 8" key="1">
    <citation type="submission" date="2018-08" db="EMBL/GenBank/DDBJ databases">
        <title>Genomic investigation of the strawberry pathogen Phytophthora fragariae indicates pathogenicity is determined by transcriptional variation in three key races.</title>
        <authorList>
            <person name="Adams T.M."/>
            <person name="Armitage A.D."/>
            <person name="Sobczyk M.K."/>
            <person name="Bates H.J."/>
            <person name="Dunwell J.M."/>
            <person name="Nellist C.F."/>
            <person name="Harrison R.J."/>
        </authorList>
    </citation>
    <scope>NUCLEOTIDE SEQUENCE [LARGE SCALE GENOMIC DNA]</scope>
    <source>
        <strain evidence="6 8">A4</strain>
        <strain evidence="5 9">BC-1</strain>
        <strain evidence="4 10">NOV-5</strain>
        <strain evidence="2 7">NOV-9</strain>
        <strain evidence="3 11">SCRP245</strain>
    </source>
</reference>
<evidence type="ECO:0000313" key="6">
    <source>
        <dbReference type="EMBL" id="KAE9285118.1"/>
    </source>
</evidence>
<evidence type="ECO:0000313" key="3">
    <source>
        <dbReference type="EMBL" id="KAE8983131.1"/>
    </source>
</evidence>
<evidence type="ECO:0000313" key="5">
    <source>
        <dbReference type="EMBL" id="KAE9199613.1"/>
    </source>
</evidence>
<gene>
    <name evidence="6" type="ORF">PF001_g22051</name>
    <name evidence="5" type="ORF">PF002_g22101</name>
    <name evidence="4" type="ORF">PF006_g22223</name>
    <name evidence="2" type="ORF">PF009_g21791</name>
    <name evidence="3" type="ORF">PF011_g21330</name>
</gene>
<name>A0A6A3XB76_9STRA</name>
<evidence type="ECO:0000313" key="11">
    <source>
        <dbReference type="Proteomes" id="UP000460718"/>
    </source>
</evidence>
<feature type="region of interest" description="Disordered" evidence="1">
    <location>
        <begin position="99"/>
        <end position="159"/>
    </location>
</feature>
<feature type="compositionally biased region" description="Basic and acidic residues" evidence="1">
    <location>
        <begin position="132"/>
        <end position="148"/>
    </location>
</feature>
<dbReference type="EMBL" id="QXGA01002134">
    <property type="protein sequence ID" value="KAE9103269.1"/>
    <property type="molecule type" value="Genomic_DNA"/>
</dbReference>
<dbReference type="EMBL" id="QXGD01001760">
    <property type="protein sequence ID" value="KAE9199613.1"/>
    <property type="molecule type" value="Genomic_DNA"/>
</dbReference>
<dbReference type="EMBL" id="QXGF01001746">
    <property type="protein sequence ID" value="KAE8928055.1"/>
    <property type="molecule type" value="Genomic_DNA"/>
</dbReference>
<feature type="compositionally biased region" description="Acidic residues" evidence="1">
    <location>
        <begin position="149"/>
        <end position="159"/>
    </location>
</feature>
<protein>
    <submittedName>
        <fullName evidence="5">Uncharacterized protein</fullName>
    </submittedName>
</protein>
<feature type="compositionally biased region" description="Acidic residues" evidence="1">
    <location>
        <begin position="117"/>
        <end position="131"/>
    </location>
</feature>
<dbReference type="Proteomes" id="UP000440732">
    <property type="component" value="Unassembled WGS sequence"/>
</dbReference>
<evidence type="ECO:0000313" key="9">
    <source>
        <dbReference type="Proteomes" id="UP000440367"/>
    </source>
</evidence>
<evidence type="ECO:0000313" key="7">
    <source>
        <dbReference type="Proteomes" id="UP000429523"/>
    </source>
</evidence>
<dbReference type="Proteomes" id="UP000437068">
    <property type="component" value="Unassembled WGS sequence"/>
</dbReference>
<dbReference type="Proteomes" id="UP000440367">
    <property type="component" value="Unassembled WGS sequence"/>
</dbReference>
<comment type="caution">
    <text evidence="5">The sequence shown here is derived from an EMBL/GenBank/DDBJ whole genome shotgun (WGS) entry which is preliminary data.</text>
</comment>
<dbReference type="Proteomes" id="UP000429523">
    <property type="component" value="Unassembled WGS sequence"/>
</dbReference>
<feature type="compositionally biased region" description="Low complexity" evidence="1">
    <location>
        <begin position="100"/>
        <end position="112"/>
    </location>
</feature>
<evidence type="ECO:0000313" key="2">
    <source>
        <dbReference type="EMBL" id="KAE8928055.1"/>
    </source>
</evidence>
<evidence type="ECO:0000313" key="8">
    <source>
        <dbReference type="Proteomes" id="UP000437068"/>
    </source>
</evidence>
<proteinExistence type="predicted"/>
<evidence type="ECO:0000313" key="4">
    <source>
        <dbReference type="EMBL" id="KAE9103269.1"/>
    </source>
</evidence>
<organism evidence="5 9">
    <name type="scientific">Phytophthora fragariae</name>
    <dbReference type="NCBI Taxonomy" id="53985"/>
    <lineage>
        <taxon>Eukaryota</taxon>
        <taxon>Sar</taxon>
        <taxon>Stramenopiles</taxon>
        <taxon>Oomycota</taxon>
        <taxon>Peronosporomycetes</taxon>
        <taxon>Peronosporales</taxon>
        <taxon>Peronosporaceae</taxon>
        <taxon>Phytophthora</taxon>
    </lineage>
</organism>
<dbReference type="EMBL" id="QXFW01002010">
    <property type="protein sequence ID" value="KAE8983131.1"/>
    <property type="molecule type" value="Genomic_DNA"/>
</dbReference>